<reference evidence="3 4" key="1">
    <citation type="journal article" date="2015" name="Genome Biol.">
        <title>Comparative genomics of Steinernema reveals deeply conserved gene regulatory networks.</title>
        <authorList>
            <person name="Dillman A.R."/>
            <person name="Macchietto M."/>
            <person name="Porter C.F."/>
            <person name="Rogers A."/>
            <person name="Williams B."/>
            <person name="Antoshechkin I."/>
            <person name="Lee M.M."/>
            <person name="Goodwin Z."/>
            <person name="Lu X."/>
            <person name="Lewis E.E."/>
            <person name="Goodrich-Blair H."/>
            <person name="Stock S.P."/>
            <person name="Adams B.J."/>
            <person name="Sternberg P.W."/>
            <person name="Mortazavi A."/>
        </authorList>
    </citation>
    <scope>NUCLEOTIDE SEQUENCE [LARGE SCALE GENOMIC DNA]</scope>
    <source>
        <strain evidence="3 4">ALL</strain>
    </source>
</reference>
<dbReference type="EMBL" id="AZBU02000010">
    <property type="protein sequence ID" value="TKR62817.1"/>
    <property type="molecule type" value="Genomic_DNA"/>
</dbReference>
<evidence type="ECO:0000313" key="3">
    <source>
        <dbReference type="EMBL" id="TKR62817.1"/>
    </source>
</evidence>
<evidence type="ECO:0000313" key="4">
    <source>
        <dbReference type="Proteomes" id="UP000298663"/>
    </source>
</evidence>
<feature type="compositionally biased region" description="Acidic residues" evidence="1">
    <location>
        <begin position="205"/>
        <end position="238"/>
    </location>
</feature>
<name>A0A4U5M299_STECR</name>
<organism evidence="3 4">
    <name type="scientific">Steinernema carpocapsae</name>
    <name type="common">Entomopathogenic nematode</name>
    <dbReference type="NCBI Taxonomy" id="34508"/>
    <lineage>
        <taxon>Eukaryota</taxon>
        <taxon>Metazoa</taxon>
        <taxon>Ecdysozoa</taxon>
        <taxon>Nematoda</taxon>
        <taxon>Chromadorea</taxon>
        <taxon>Rhabditida</taxon>
        <taxon>Tylenchina</taxon>
        <taxon>Panagrolaimomorpha</taxon>
        <taxon>Strongyloidoidea</taxon>
        <taxon>Steinernematidae</taxon>
        <taxon>Steinernema</taxon>
    </lineage>
</organism>
<accession>A0A4U5M299</accession>
<dbReference type="STRING" id="34508.A0A4U5M299"/>
<comment type="caution">
    <text evidence="3">The sequence shown here is derived from an EMBL/GenBank/DDBJ whole genome shotgun (WGS) entry which is preliminary data.</text>
</comment>
<feature type="domain" description="DUF5641" evidence="2">
    <location>
        <begin position="77"/>
        <end position="170"/>
    </location>
</feature>
<dbReference type="Pfam" id="PF18701">
    <property type="entry name" value="DUF5641"/>
    <property type="match status" value="1"/>
</dbReference>
<feature type="region of interest" description="Disordered" evidence="1">
    <location>
        <begin position="184"/>
        <end position="361"/>
    </location>
</feature>
<reference evidence="3 4" key="2">
    <citation type="journal article" date="2019" name="G3 (Bethesda)">
        <title>Hybrid Assembly of the Genome of the Entomopathogenic Nematode Steinernema carpocapsae Identifies the X-Chromosome.</title>
        <authorList>
            <person name="Serra L."/>
            <person name="Macchietto M."/>
            <person name="Macias-Munoz A."/>
            <person name="McGill C.J."/>
            <person name="Rodriguez I.M."/>
            <person name="Rodriguez B."/>
            <person name="Murad R."/>
            <person name="Mortazavi A."/>
        </authorList>
    </citation>
    <scope>NUCLEOTIDE SEQUENCE [LARGE SCALE GENOMIC DNA]</scope>
    <source>
        <strain evidence="3 4">ALL</strain>
    </source>
</reference>
<keyword evidence="4" id="KW-1185">Reference proteome</keyword>
<gene>
    <name evidence="3" type="ORF">L596_026731</name>
</gene>
<protein>
    <recommendedName>
        <fullName evidence="2">DUF5641 domain-containing protein</fullName>
    </recommendedName>
</protein>
<dbReference type="InterPro" id="IPR040676">
    <property type="entry name" value="DUF5641"/>
</dbReference>
<proteinExistence type="predicted"/>
<evidence type="ECO:0000256" key="1">
    <source>
        <dbReference type="SAM" id="MobiDB-lite"/>
    </source>
</evidence>
<dbReference type="AlphaFoldDB" id="A0A4U5M299"/>
<sequence>MSEVAALMNQRPLTYLDSEDDGFSAIRPCDFYLKGRNLTCALKVGLPRTTMDEWMTPQELQAIRTRQEALEALDLGAKVREHIWKQFSLQYIAALREHHRAHLAQGRTQNKVAKVGMVAILDEAPQPRYSWKLVRIIRTIPNKKGQIGEVEVRLPDRTTRIRSVTKLIPLELEDVEEEGAAMEIPVPPLGDDSDTPEQDPPADNTQDDVEEDPNPGEDDDEAQADESDPSTADEEEVTEAQRAEEDILDADEASESDHPSTSRAATTTSTVKDPGRKRGKTTTMKSPRIPQKKPNAQMTPPEMRTIIDTEMPSFSDPNHLEESQQTSAGPHPTLRQSGRMILRPIAPKNYDDAKKGKWRRS</sequence>
<dbReference type="Proteomes" id="UP000298663">
    <property type="component" value="Unassembled WGS sequence"/>
</dbReference>
<evidence type="ECO:0000259" key="2">
    <source>
        <dbReference type="Pfam" id="PF18701"/>
    </source>
</evidence>
<feature type="compositionally biased region" description="Low complexity" evidence="1">
    <location>
        <begin position="261"/>
        <end position="270"/>
    </location>
</feature>